<keyword evidence="2" id="KW-1185">Reference proteome</keyword>
<accession>A0A8H5AWP7</accession>
<organism evidence="1 2">
    <name type="scientific">Psilocybe cf. subviscida</name>
    <dbReference type="NCBI Taxonomy" id="2480587"/>
    <lineage>
        <taxon>Eukaryota</taxon>
        <taxon>Fungi</taxon>
        <taxon>Dikarya</taxon>
        <taxon>Basidiomycota</taxon>
        <taxon>Agaricomycotina</taxon>
        <taxon>Agaricomycetes</taxon>
        <taxon>Agaricomycetidae</taxon>
        <taxon>Agaricales</taxon>
        <taxon>Agaricineae</taxon>
        <taxon>Strophariaceae</taxon>
        <taxon>Psilocybe</taxon>
    </lineage>
</organism>
<sequence>MCGSLHKNDTYECCGGVSTAQTINTCNNEKCAGSVQHVDVCKKPLLECPKTCAIIRTVDAFMPPSEYSLAIDEHVPRPEY</sequence>
<dbReference type="Proteomes" id="UP000567179">
    <property type="component" value="Unassembled WGS sequence"/>
</dbReference>
<proteinExistence type="predicted"/>
<name>A0A8H5AWP7_9AGAR</name>
<comment type="caution">
    <text evidence="1">The sequence shown here is derived from an EMBL/GenBank/DDBJ whole genome shotgun (WGS) entry which is preliminary data.</text>
</comment>
<evidence type="ECO:0000313" key="2">
    <source>
        <dbReference type="Proteomes" id="UP000567179"/>
    </source>
</evidence>
<reference evidence="1 2" key="1">
    <citation type="journal article" date="2020" name="ISME J.">
        <title>Uncovering the hidden diversity of litter-decomposition mechanisms in mushroom-forming fungi.</title>
        <authorList>
            <person name="Floudas D."/>
            <person name="Bentzer J."/>
            <person name="Ahren D."/>
            <person name="Johansson T."/>
            <person name="Persson P."/>
            <person name="Tunlid A."/>
        </authorList>
    </citation>
    <scope>NUCLEOTIDE SEQUENCE [LARGE SCALE GENOMIC DNA]</scope>
    <source>
        <strain evidence="1 2">CBS 101986</strain>
    </source>
</reference>
<protein>
    <submittedName>
        <fullName evidence="1">Uncharacterized protein</fullName>
    </submittedName>
</protein>
<dbReference type="AlphaFoldDB" id="A0A8H5AWP7"/>
<gene>
    <name evidence="1" type="ORF">D9619_003858</name>
</gene>
<dbReference type="EMBL" id="JAACJJ010000056">
    <property type="protein sequence ID" value="KAF5312347.1"/>
    <property type="molecule type" value="Genomic_DNA"/>
</dbReference>
<evidence type="ECO:0000313" key="1">
    <source>
        <dbReference type="EMBL" id="KAF5312347.1"/>
    </source>
</evidence>